<name>A0A076YMZ2_9CAUD</name>
<sequence length="89" mass="9824">MEIKLIPTCAGYCLALNGVANNGKGLRANVEAMLNELALRSEPGMQYEYDDVATSVKISNLVLDGVDCAGWWDCYIDYNDNRVFLLTSN</sequence>
<keyword evidence="2" id="KW-1185">Reference proteome</keyword>
<dbReference type="Proteomes" id="UP000201263">
    <property type="component" value="Segment"/>
</dbReference>
<evidence type="ECO:0000313" key="2">
    <source>
        <dbReference type="Proteomes" id="UP000201263"/>
    </source>
</evidence>
<dbReference type="KEGG" id="vg:22113715"/>
<evidence type="ECO:0000313" key="1">
    <source>
        <dbReference type="EMBL" id="AIK68179.1"/>
    </source>
</evidence>
<accession>A0A076YMZ2</accession>
<reference evidence="1 2" key="1">
    <citation type="submission" date="2014-07" db="EMBL/GenBank/DDBJ databases">
        <title>Complete Genome of Citrobacter freundii Myophage Miller.</title>
        <authorList>
            <person name="Hwang K."/>
            <person name="Luna A.J."/>
            <person name="Hernandez A.C."/>
            <person name="Everett G.F.K."/>
        </authorList>
    </citation>
    <scope>NUCLEOTIDE SEQUENCE [LARGE SCALE GENOMIC DNA]</scope>
</reference>
<protein>
    <submittedName>
        <fullName evidence="1">Uncharacterized protein</fullName>
    </submittedName>
</protein>
<gene>
    <name evidence="1" type="ORF">CPTMiller_00243</name>
</gene>
<dbReference type="GeneID" id="22113715"/>
<proteinExistence type="predicted"/>
<dbReference type="EMBL" id="KM236237">
    <property type="protein sequence ID" value="AIK68179.1"/>
    <property type="molecule type" value="Genomic_DNA"/>
</dbReference>
<dbReference type="RefSeq" id="YP_009097845.1">
    <property type="nucleotide sequence ID" value="NC_025414.1"/>
</dbReference>
<organism evidence="1 2">
    <name type="scientific">Citrobacter phage Miller</name>
    <dbReference type="NCBI Taxonomy" id="1527524"/>
    <lineage>
        <taxon>Viruses</taxon>
        <taxon>Duplodnaviria</taxon>
        <taxon>Heunggongvirae</taxon>
        <taxon>Uroviricota</taxon>
        <taxon>Caudoviricetes</taxon>
        <taxon>Pantevenvirales</taxon>
        <taxon>Straboviridae</taxon>
        <taxon>Pseudotevenvirus</taxon>
        <taxon>Pseudotevenvirus miller</taxon>
    </lineage>
</organism>